<dbReference type="RefSeq" id="WP_266351049.1">
    <property type="nucleotide sequence ID" value="NZ_JAPKNG010000007.1"/>
</dbReference>
<dbReference type="InterPro" id="IPR017927">
    <property type="entry name" value="FAD-bd_FR_type"/>
</dbReference>
<evidence type="ECO:0000256" key="3">
    <source>
        <dbReference type="ARBA" id="ARBA00022630"/>
    </source>
</evidence>
<feature type="transmembrane region" description="Helical" evidence="9">
    <location>
        <begin position="143"/>
        <end position="162"/>
    </location>
</feature>
<dbReference type="InterPro" id="IPR039261">
    <property type="entry name" value="FNR_nucleotide-bd"/>
</dbReference>
<dbReference type="EMBL" id="JAUSVO010000007">
    <property type="protein sequence ID" value="MDQ0440176.1"/>
    <property type="molecule type" value="Genomic_DNA"/>
</dbReference>
<gene>
    <name evidence="11" type="ORF">QO014_004589</name>
</gene>
<dbReference type="InterPro" id="IPR050415">
    <property type="entry name" value="MRET"/>
</dbReference>
<evidence type="ECO:0000256" key="1">
    <source>
        <dbReference type="ARBA" id="ARBA00022448"/>
    </source>
</evidence>
<dbReference type="SUPFAM" id="SSF63380">
    <property type="entry name" value="Riboflavin synthase domain-like"/>
    <property type="match status" value="1"/>
</dbReference>
<name>A0ABU0HCX9_9HYPH</name>
<comment type="caution">
    <text evidence="11">The sequence shown here is derived from an EMBL/GenBank/DDBJ whole genome shotgun (WGS) entry which is preliminary data.</text>
</comment>
<evidence type="ECO:0000256" key="2">
    <source>
        <dbReference type="ARBA" id="ARBA00022553"/>
    </source>
</evidence>
<feature type="transmembrane region" description="Helical" evidence="9">
    <location>
        <begin position="122"/>
        <end position="137"/>
    </location>
</feature>
<keyword evidence="7 9" id="KW-1133">Transmembrane helix</keyword>
<evidence type="ECO:0000256" key="4">
    <source>
        <dbReference type="ARBA" id="ARBA00022643"/>
    </source>
</evidence>
<proteinExistence type="predicted"/>
<dbReference type="InterPro" id="IPR004338">
    <property type="entry name" value="NqrB/RnfD"/>
</dbReference>
<dbReference type="InterPro" id="IPR001433">
    <property type="entry name" value="OxRdtase_FAD/NAD-bd"/>
</dbReference>
<keyword evidence="1" id="KW-0813">Transport</keyword>
<feature type="transmembrane region" description="Helical" evidence="9">
    <location>
        <begin position="44"/>
        <end position="63"/>
    </location>
</feature>
<keyword evidence="3" id="KW-0285">Flavoprotein</keyword>
<evidence type="ECO:0000256" key="9">
    <source>
        <dbReference type="SAM" id="Phobius"/>
    </source>
</evidence>
<evidence type="ECO:0000259" key="10">
    <source>
        <dbReference type="PROSITE" id="PS51384"/>
    </source>
</evidence>
<evidence type="ECO:0000256" key="6">
    <source>
        <dbReference type="ARBA" id="ARBA00022967"/>
    </source>
</evidence>
<keyword evidence="12" id="KW-1185">Reference proteome</keyword>
<keyword evidence="6" id="KW-1278">Translocase</keyword>
<dbReference type="PROSITE" id="PS51384">
    <property type="entry name" value="FAD_FR"/>
    <property type="match status" value="1"/>
</dbReference>
<evidence type="ECO:0000256" key="7">
    <source>
        <dbReference type="ARBA" id="ARBA00022989"/>
    </source>
</evidence>
<keyword evidence="8 9" id="KW-0472">Membrane</keyword>
<dbReference type="SUPFAM" id="SSF52343">
    <property type="entry name" value="Ferredoxin reductase-like, C-terminal NADP-linked domain"/>
    <property type="match status" value="1"/>
</dbReference>
<dbReference type="PRINTS" id="PR00410">
    <property type="entry name" value="PHEHYDRXLASE"/>
</dbReference>
<keyword evidence="4" id="KW-0288">FMN</keyword>
<evidence type="ECO:0000256" key="5">
    <source>
        <dbReference type="ARBA" id="ARBA00022692"/>
    </source>
</evidence>
<feature type="transmembrane region" description="Helical" evidence="9">
    <location>
        <begin position="169"/>
        <end position="187"/>
    </location>
</feature>
<dbReference type="Pfam" id="PF03116">
    <property type="entry name" value="NQR2_RnfD_RnfE"/>
    <property type="match status" value="1"/>
</dbReference>
<dbReference type="Gene3D" id="2.40.30.10">
    <property type="entry name" value="Translation factors"/>
    <property type="match status" value="1"/>
</dbReference>
<feature type="domain" description="FAD-binding FR-type" evidence="10">
    <location>
        <begin position="267"/>
        <end position="370"/>
    </location>
</feature>
<feature type="transmembrane region" description="Helical" evidence="9">
    <location>
        <begin position="17"/>
        <end position="38"/>
    </location>
</feature>
<keyword evidence="2" id="KW-0597">Phosphoprotein</keyword>
<sequence>MNTIVDRFLNHVTMYRLVLFYVAGLLAVSFGLGFFKLVPHDPTALAFSGVVILAVCWLTNRLFAILFRVPVNTESIYITALILALIMPPVTASNLVGVAGLAVASVVAIASKFLLAIGRKHIFNPVAIGVFASAMLLDQPATWWVGGNMTLLPFVLVGGLLVVRKVQRFDMIGVYILANLVATLATTTPEMYGEALSEALIYSPLFFAGFAMLTEPLTAPHAKIPRLIYGALVGALSSPNVHIGSFYLSPEVAFLVGNLFAYAVSPKGRFKLTLLRIEKMASGCYDFVFATEKKLAFKAGQYLDWTLHVRHPDDRGNRRPFTIASAPTEGEVRLGVKFYPGPSAFKRTLSAMKPGDVIYGSQIAGSFTLPRNETEKLAFIAGGIGVTPFRSMVQDMIDRKDRRPAILLYGNNRLDEIAYADIFDRAERELGLRTVYAVAEPHAAGSNLHQGLIDEALIQREIPDFRDRTFYISGPRAMVVRFQRVLKHLGVARSRIHVDFFPGFA</sequence>
<dbReference type="CDD" id="cd00322">
    <property type="entry name" value="FNR_like"/>
    <property type="match status" value="1"/>
</dbReference>
<protein>
    <submittedName>
        <fullName evidence="11">Ferredoxin-NADP reductase/Na+-translocating ferredoxin:NAD+ oxidoreductase RnfD subunit</fullName>
    </submittedName>
</protein>
<feature type="transmembrane region" description="Helical" evidence="9">
    <location>
        <begin position="98"/>
        <end position="115"/>
    </location>
</feature>
<reference evidence="11 12" key="1">
    <citation type="submission" date="2023-07" db="EMBL/GenBank/DDBJ databases">
        <title>Genomic Encyclopedia of Type Strains, Phase IV (KMG-IV): sequencing the most valuable type-strain genomes for metagenomic binning, comparative biology and taxonomic classification.</title>
        <authorList>
            <person name="Goeker M."/>
        </authorList>
    </citation>
    <scope>NUCLEOTIDE SEQUENCE [LARGE SCALE GENOMIC DNA]</scope>
    <source>
        <strain evidence="11 12">B6-8</strain>
    </source>
</reference>
<dbReference type="Pfam" id="PF00175">
    <property type="entry name" value="NAD_binding_1"/>
    <property type="match status" value="1"/>
</dbReference>
<evidence type="ECO:0000313" key="12">
    <source>
        <dbReference type="Proteomes" id="UP001241603"/>
    </source>
</evidence>
<accession>A0ABU0HCX9</accession>
<feature type="transmembrane region" description="Helical" evidence="9">
    <location>
        <begin position="75"/>
        <end position="92"/>
    </location>
</feature>
<dbReference type="Proteomes" id="UP001241603">
    <property type="component" value="Unassembled WGS sequence"/>
</dbReference>
<dbReference type="PANTHER" id="PTHR47354:SF5">
    <property type="entry name" value="PROTEIN RFBI"/>
    <property type="match status" value="1"/>
</dbReference>
<dbReference type="InterPro" id="IPR017938">
    <property type="entry name" value="Riboflavin_synthase-like_b-brl"/>
</dbReference>
<dbReference type="PANTHER" id="PTHR47354">
    <property type="entry name" value="NADH OXIDOREDUCTASE HCR"/>
    <property type="match status" value="1"/>
</dbReference>
<evidence type="ECO:0000313" key="11">
    <source>
        <dbReference type="EMBL" id="MDQ0440176.1"/>
    </source>
</evidence>
<keyword evidence="5 9" id="KW-0812">Transmembrane</keyword>
<dbReference type="Gene3D" id="3.40.50.80">
    <property type="entry name" value="Nucleotide-binding domain of ferredoxin-NADP reductase (FNR) module"/>
    <property type="match status" value="1"/>
</dbReference>
<evidence type="ECO:0000256" key="8">
    <source>
        <dbReference type="ARBA" id="ARBA00023136"/>
    </source>
</evidence>
<organism evidence="11 12">
    <name type="scientific">Kaistia dalseonensis</name>
    <dbReference type="NCBI Taxonomy" id="410840"/>
    <lineage>
        <taxon>Bacteria</taxon>
        <taxon>Pseudomonadati</taxon>
        <taxon>Pseudomonadota</taxon>
        <taxon>Alphaproteobacteria</taxon>
        <taxon>Hyphomicrobiales</taxon>
        <taxon>Kaistiaceae</taxon>
        <taxon>Kaistia</taxon>
    </lineage>
</organism>